<evidence type="ECO:0000256" key="7">
    <source>
        <dbReference type="ARBA" id="ARBA00022781"/>
    </source>
</evidence>
<keyword evidence="11 14" id="KW-0066">ATP synthesis</keyword>
<keyword evidence="8 14" id="KW-1133">Transmembrane helix</keyword>
<evidence type="ECO:0000256" key="15">
    <source>
        <dbReference type="RuleBase" id="RU003848"/>
    </source>
</evidence>
<dbReference type="InterPro" id="IPR028987">
    <property type="entry name" value="ATP_synth_B-like_membr_sf"/>
</dbReference>
<dbReference type="InterPro" id="IPR050059">
    <property type="entry name" value="ATP_synthase_B_chain"/>
</dbReference>
<keyword evidence="10 14" id="KW-0472">Membrane</keyword>
<dbReference type="GO" id="GO:0046961">
    <property type="term" value="F:proton-transporting ATPase activity, rotational mechanism"/>
    <property type="evidence" value="ECO:0007669"/>
    <property type="project" value="TreeGrafter"/>
</dbReference>
<evidence type="ECO:0000256" key="3">
    <source>
        <dbReference type="ARBA" id="ARBA00022448"/>
    </source>
</evidence>
<dbReference type="Pfam" id="PF00430">
    <property type="entry name" value="ATP-synt_B"/>
    <property type="match status" value="1"/>
</dbReference>
<feature type="coiled-coil region" evidence="16">
    <location>
        <begin position="71"/>
        <end position="112"/>
    </location>
</feature>
<keyword evidence="5 14" id="KW-0138">CF(0)</keyword>
<evidence type="ECO:0000256" key="1">
    <source>
        <dbReference type="ARBA" id="ARBA00004162"/>
    </source>
</evidence>
<proteinExistence type="inferred from homology"/>
<evidence type="ECO:0000313" key="18">
    <source>
        <dbReference type="Proteomes" id="UP000605618"/>
    </source>
</evidence>
<evidence type="ECO:0000256" key="16">
    <source>
        <dbReference type="SAM" id="Coils"/>
    </source>
</evidence>
<gene>
    <name evidence="14" type="primary">atpF</name>
    <name evidence="17" type="ORF">GS505_23235</name>
</gene>
<dbReference type="AlphaFoldDB" id="A0AAE5CH04"/>
<dbReference type="HAMAP" id="MF_01398">
    <property type="entry name" value="ATP_synth_b_bprime"/>
    <property type="match status" value="1"/>
</dbReference>
<dbReference type="InterPro" id="IPR002146">
    <property type="entry name" value="ATP_synth_b/b'su_bac/chlpt"/>
</dbReference>
<dbReference type="GO" id="GO:0046933">
    <property type="term" value="F:proton-transporting ATP synthase activity, rotational mechanism"/>
    <property type="evidence" value="ECO:0007669"/>
    <property type="project" value="UniProtKB-UniRule"/>
</dbReference>
<name>A0AAE5CH04_RHOHA</name>
<dbReference type="SUPFAM" id="SSF81573">
    <property type="entry name" value="F1F0 ATP synthase subunit B, membrane domain"/>
    <property type="match status" value="1"/>
</dbReference>
<keyword evidence="16" id="KW-0175">Coiled coil</keyword>
<keyword evidence="6 14" id="KW-0812">Transmembrane</keyword>
<feature type="transmembrane region" description="Helical" evidence="14">
    <location>
        <begin position="34"/>
        <end position="53"/>
    </location>
</feature>
<evidence type="ECO:0000256" key="4">
    <source>
        <dbReference type="ARBA" id="ARBA00022475"/>
    </source>
</evidence>
<organism evidence="17 18">
    <name type="scientific">Rhodococcus hoagii</name>
    <name type="common">Corynebacterium equii</name>
    <dbReference type="NCBI Taxonomy" id="43767"/>
    <lineage>
        <taxon>Bacteria</taxon>
        <taxon>Bacillati</taxon>
        <taxon>Actinomycetota</taxon>
        <taxon>Actinomycetes</taxon>
        <taxon>Mycobacteriales</taxon>
        <taxon>Nocardiaceae</taxon>
        <taxon>Prescottella</taxon>
    </lineage>
</organism>
<evidence type="ECO:0000256" key="2">
    <source>
        <dbReference type="ARBA" id="ARBA00005513"/>
    </source>
</evidence>
<keyword evidence="9 14" id="KW-0406">Ion transport</keyword>
<dbReference type="InterPro" id="IPR005864">
    <property type="entry name" value="ATP_synth_F0_bsu_bac"/>
</dbReference>
<sequence>MCSALRACAVPRGSALLAAEGEDHNPLLPATYDITWSIVALVVVGFVFWKFVLPMFQKVLAERTEQIDGGIKRAEEAQAEAKAALEQYHAQLAEARTEAAQIREEARTQGQQIISEMKAQAQEESDRIVAAGHSQLVAQRQQIVTELRADLGKTAVDLAEKVIGESLADDVKRAGTVDRFLNELDAVSADSAAGK</sequence>
<evidence type="ECO:0000256" key="5">
    <source>
        <dbReference type="ARBA" id="ARBA00022547"/>
    </source>
</evidence>
<dbReference type="NCBIfam" id="NF004412">
    <property type="entry name" value="PRK05759.1-3"/>
    <property type="match status" value="1"/>
</dbReference>
<evidence type="ECO:0000256" key="14">
    <source>
        <dbReference type="HAMAP-Rule" id="MF_01398"/>
    </source>
</evidence>
<dbReference type="PANTHER" id="PTHR33445:SF1">
    <property type="entry name" value="ATP SYNTHASE SUBUNIT B"/>
    <property type="match status" value="1"/>
</dbReference>
<keyword evidence="3 14" id="KW-0813">Transport</keyword>
<dbReference type="Proteomes" id="UP000605618">
    <property type="component" value="Unassembled WGS sequence"/>
</dbReference>
<keyword evidence="4 14" id="KW-1003">Cell membrane</keyword>
<dbReference type="PANTHER" id="PTHR33445">
    <property type="entry name" value="ATP SYNTHASE SUBUNIT B', CHLOROPLASTIC"/>
    <property type="match status" value="1"/>
</dbReference>
<dbReference type="GO" id="GO:0005886">
    <property type="term" value="C:plasma membrane"/>
    <property type="evidence" value="ECO:0007669"/>
    <property type="project" value="UniProtKB-SubCell"/>
</dbReference>
<evidence type="ECO:0000313" key="17">
    <source>
        <dbReference type="EMBL" id="NKS28570.1"/>
    </source>
</evidence>
<comment type="subcellular location">
    <subcellularLocation>
        <location evidence="1 14">Cell membrane</location>
        <topology evidence="1 14">Single-pass membrane protein</topology>
    </subcellularLocation>
</comment>
<reference evidence="17" key="1">
    <citation type="journal article" date="2020" name="Environ. Microbiol.">
        <title>The novel and transferable erm(51) gene confers Macrolides, Lincosamides, and Streptogramins B (MLSB) resistance to clonal Rhodococcus equi in the environment.</title>
        <authorList>
            <person name="Huber L."/>
            <person name="Giguere S."/>
            <person name="Slovis N.M."/>
            <person name="Alvarez-Narvaez S."/>
            <person name="Hart K.A."/>
            <person name="Greiter M."/>
            <person name="Morris E.R.A."/>
            <person name="Cohen N.D."/>
        </authorList>
    </citation>
    <scope>NUCLEOTIDE SEQUENCE</scope>
    <source>
        <strain evidence="17">Lh_141_1</strain>
    </source>
</reference>
<dbReference type="NCBIfam" id="TIGR01144">
    <property type="entry name" value="ATP_synt_b"/>
    <property type="match status" value="1"/>
</dbReference>
<comment type="similarity">
    <text evidence="2 14 15">Belongs to the ATPase B chain family.</text>
</comment>
<dbReference type="CDD" id="cd06503">
    <property type="entry name" value="ATP-synt_Fo_b"/>
    <property type="match status" value="1"/>
</dbReference>
<dbReference type="GO" id="GO:0045259">
    <property type="term" value="C:proton-transporting ATP synthase complex"/>
    <property type="evidence" value="ECO:0007669"/>
    <property type="project" value="UniProtKB-KW"/>
</dbReference>
<evidence type="ECO:0000256" key="6">
    <source>
        <dbReference type="ARBA" id="ARBA00022692"/>
    </source>
</evidence>
<accession>A0AAE5CH04</accession>
<keyword evidence="7 14" id="KW-0375">Hydrogen ion transport</keyword>
<comment type="function">
    <text evidence="14">Component of the F(0) channel, it forms part of the peripheral stalk, linking F(1) to F(0).</text>
</comment>
<evidence type="ECO:0000256" key="12">
    <source>
        <dbReference type="ARBA" id="ARBA00025198"/>
    </source>
</evidence>
<comment type="caution">
    <text evidence="17">The sequence shown here is derived from an EMBL/GenBank/DDBJ whole genome shotgun (WGS) entry which is preliminary data.</text>
</comment>
<protein>
    <recommendedName>
        <fullName evidence="14">ATP synthase subunit b</fullName>
    </recommendedName>
    <alternativeName>
        <fullName evidence="14">ATP synthase F(0) sector subunit b</fullName>
    </alternativeName>
    <alternativeName>
        <fullName evidence="14">ATPase subunit I</fullName>
    </alternativeName>
    <alternativeName>
        <fullName evidence="14">F-type ATPase subunit b</fullName>
        <shortName evidence="14">F-ATPase subunit b</shortName>
    </alternativeName>
</protein>
<comment type="function">
    <text evidence="12 14">F(1)F(0) ATP synthase produces ATP from ADP in the presence of a proton or sodium gradient. F-type ATPases consist of two structural domains, F(1) containing the extramembraneous catalytic core and F(0) containing the membrane proton channel, linked together by a central stalk and a peripheral stalk. During catalysis, ATP synthesis in the catalytic domain of F(1) is coupled via a rotary mechanism of the central stalk subunits to proton translocation.</text>
</comment>
<evidence type="ECO:0000256" key="9">
    <source>
        <dbReference type="ARBA" id="ARBA00023065"/>
    </source>
</evidence>
<evidence type="ECO:0000256" key="10">
    <source>
        <dbReference type="ARBA" id="ARBA00023136"/>
    </source>
</evidence>
<evidence type="ECO:0000256" key="8">
    <source>
        <dbReference type="ARBA" id="ARBA00022989"/>
    </source>
</evidence>
<comment type="subunit">
    <text evidence="13 14">F-type ATPases have 2 components, F(1) - the catalytic core - and F(0) - the membrane proton channel. F(1) has five subunits: alpha(3), beta(3), gamma(1), delta(1), epsilon(1). F(0) has three main subunits: a(1), b(2) and c(10-14). The alpha and beta chains form an alternating ring which encloses part of the gamma chain. F(1) is attached to F(0) by a central stalk formed by the gamma and epsilon chains, while a peripheral stalk is formed by the delta and b chains.</text>
</comment>
<dbReference type="Gene3D" id="1.20.5.620">
    <property type="entry name" value="F1F0 ATP synthase subunit B, membrane domain"/>
    <property type="match status" value="1"/>
</dbReference>
<evidence type="ECO:0000256" key="13">
    <source>
        <dbReference type="ARBA" id="ARBA00025830"/>
    </source>
</evidence>
<evidence type="ECO:0000256" key="11">
    <source>
        <dbReference type="ARBA" id="ARBA00023310"/>
    </source>
</evidence>
<dbReference type="EMBL" id="WUYZ01000039">
    <property type="protein sequence ID" value="NKS28570.1"/>
    <property type="molecule type" value="Genomic_DNA"/>
</dbReference>